<dbReference type="InterPro" id="IPR011006">
    <property type="entry name" value="CheY-like_superfamily"/>
</dbReference>
<dbReference type="GO" id="GO:0003677">
    <property type="term" value="F:DNA binding"/>
    <property type="evidence" value="ECO:0007669"/>
    <property type="project" value="UniProtKB-KW"/>
</dbReference>
<evidence type="ECO:0000259" key="7">
    <source>
        <dbReference type="PROSITE" id="PS50043"/>
    </source>
</evidence>
<dbReference type="RefSeq" id="WP_200356145.1">
    <property type="nucleotide sequence ID" value="NZ_JAENIL010000024.1"/>
</dbReference>
<keyword evidence="4" id="KW-0238">DNA-binding</keyword>
<feature type="modified residue" description="4-aspartylphosphate" evidence="6">
    <location>
        <position position="51"/>
    </location>
</feature>
<dbReference type="SMART" id="SM00448">
    <property type="entry name" value="REC"/>
    <property type="match status" value="1"/>
</dbReference>
<dbReference type="GO" id="GO:0006355">
    <property type="term" value="P:regulation of DNA-templated transcription"/>
    <property type="evidence" value="ECO:0007669"/>
    <property type="project" value="InterPro"/>
</dbReference>
<dbReference type="PANTHER" id="PTHR44688">
    <property type="entry name" value="DNA-BINDING TRANSCRIPTIONAL ACTIVATOR DEVR_DOSR"/>
    <property type="match status" value="1"/>
</dbReference>
<dbReference type="Gene3D" id="1.10.10.10">
    <property type="entry name" value="Winged helix-like DNA-binding domain superfamily/Winged helix DNA-binding domain"/>
    <property type="match status" value="1"/>
</dbReference>
<name>A0A934S138_9BACT</name>
<dbReference type="AlphaFoldDB" id="A0A934S138"/>
<evidence type="ECO:0000259" key="8">
    <source>
        <dbReference type="PROSITE" id="PS50110"/>
    </source>
</evidence>
<keyword evidence="1 6" id="KW-0597">Phosphoprotein</keyword>
<keyword evidence="10" id="KW-1185">Reference proteome</keyword>
<dbReference type="PROSITE" id="PS50043">
    <property type="entry name" value="HTH_LUXR_2"/>
    <property type="match status" value="1"/>
</dbReference>
<gene>
    <name evidence="9" type="ORF">JIN87_13730</name>
</gene>
<dbReference type="PANTHER" id="PTHR44688:SF16">
    <property type="entry name" value="DNA-BINDING TRANSCRIPTIONAL ACTIVATOR DEVR_DOSR"/>
    <property type="match status" value="1"/>
</dbReference>
<dbReference type="CDD" id="cd17537">
    <property type="entry name" value="REC_FixJ"/>
    <property type="match status" value="1"/>
</dbReference>
<proteinExistence type="predicted"/>
<dbReference type="InterPro" id="IPR036388">
    <property type="entry name" value="WH-like_DNA-bd_sf"/>
</dbReference>
<evidence type="ECO:0000313" key="10">
    <source>
        <dbReference type="Proteomes" id="UP000617628"/>
    </source>
</evidence>
<keyword evidence="2" id="KW-0902">Two-component regulatory system</keyword>
<evidence type="ECO:0000256" key="2">
    <source>
        <dbReference type="ARBA" id="ARBA00023012"/>
    </source>
</evidence>
<keyword evidence="5" id="KW-0804">Transcription</keyword>
<accession>A0A934S138</accession>
<dbReference type="FunFam" id="3.40.50.2300:FF:000018">
    <property type="entry name" value="DNA-binding transcriptional regulator NtrC"/>
    <property type="match status" value="1"/>
</dbReference>
<dbReference type="SUPFAM" id="SSF52172">
    <property type="entry name" value="CheY-like"/>
    <property type="match status" value="1"/>
</dbReference>
<dbReference type="InterPro" id="IPR001789">
    <property type="entry name" value="Sig_transdc_resp-reg_receiver"/>
</dbReference>
<dbReference type="Gene3D" id="3.40.50.2300">
    <property type="match status" value="1"/>
</dbReference>
<evidence type="ECO:0000256" key="6">
    <source>
        <dbReference type="PROSITE-ProRule" id="PRU00169"/>
    </source>
</evidence>
<sequence>MKSLIAVVDDDPTVSRSLQRLLRAHGFEVECFESAHHFLKCERKPDCILLDINMPEMSGLELQNELNIGKINTPIIFLTGSGQIPESVQAIKAGAIDFLPKPFEEAALLDAIGRALEAGRKLTESEEQTSRTRRKLHELTEKEYEVFTYVITGIPNKAIAEALGSSEKTIKVHRGRIMAKLGASSIVELVRFADNAGVRPAEVTA</sequence>
<dbReference type="InterPro" id="IPR000792">
    <property type="entry name" value="Tscrpt_reg_LuxR_C"/>
</dbReference>
<evidence type="ECO:0000256" key="4">
    <source>
        <dbReference type="ARBA" id="ARBA00023125"/>
    </source>
</evidence>
<dbReference type="SMART" id="SM00421">
    <property type="entry name" value="HTH_LUXR"/>
    <property type="match status" value="1"/>
</dbReference>
<dbReference type="GO" id="GO:0000160">
    <property type="term" value="P:phosphorelay signal transduction system"/>
    <property type="evidence" value="ECO:0007669"/>
    <property type="project" value="UniProtKB-KW"/>
</dbReference>
<evidence type="ECO:0000256" key="1">
    <source>
        <dbReference type="ARBA" id="ARBA00022553"/>
    </source>
</evidence>
<evidence type="ECO:0000256" key="5">
    <source>
        <dbReference type="ARBA" id="ARBA00023163"/>
    </source>
</evidence>
<feature type="domain" description="HTH luxR-type" evidence="7">
    <location>
        <begin position="132"/>
        <end position="197"/>
    </location>
</feature>
<protein>
    <submittedName>
        <fullName evidence="9">Response regulator transcription factor</fullName>
    </submittedName>
</protein>
<dbReference type="SUPFAM" id="SSF46894">
    <property type="entry name" value="C-terminal effector domain of the bipartite response regulators"/>
    <property type="match status" value="1"/>
</dbReference>
<dbReference type="Proteomes" id="UP000617628">
    <property type="component" value="Unassembled WGS sequence"/>
</dbReference>
<dbReference type="Pfam" id="PF00072">
    <property type="entry name" value="Response_reg"/>
    <property type="match status" value="1"/>
</dbReference>
<feature type="domain" description="Response regulatory" evidence="8">
    <location>
        <begin position="4"/>
        <end position="116"/>
    </location>
</feature>
<dbReference type="InterPro" id="IPR016032">
    <property type="entry name" value="Sig_transdc_resp-reg_C-effctor"/>
</dbReference>
<evidence type="ECO:0000256" key="3">
    <source>
        <dbReference type="ARBA" id="ARBA00023015"/>
    </source>
</evidence>
<dbReference type="CDD" id="cd06170">
    <property type="entry name" value="LuxR_C_like"/>
    <property type="match status" value="1"/>
</dbReference>
<dbReference type="EMBL" id="JAENIL010000024">
    <property type="protein sequence ID" value="MBK1877932.1"/>
    <property type="molecule type" value="Genomic_DNA"/>
</dbReference>
<keyword evidence="3" id="KW-0805">Transcription regulation</keyword>
<dbReference type="Pfam" id="PF00196">
    <property type="entry name" value="GerE"/>
    <property type="match status" value="1"/>
</dbReference>
<comment type="caution">
    <text evidence="9">The sequence shown here is derived from an EMBL/GenBank/DDBJ whole genome shotgun (WGS) entry which is preliminary data.</text>
</comment>
<dbReference type="PRINTS" id="PR00038">
    <property type="entry name" value="HTHLUXR"/>
</dbReference>
<evidence type="ECO:0000313" key="9">
    <source>
        <dbReference type="EMBL" id="MBK1877932.1"/>
    </source>
</evidence>
<reference evidence="9" key="1">
    <citation type="submission" date="2021-01" db="EMBL/GenBank/DDBJ databases">
        <title>Modified the classification status of verrucomicrobia.</title>
        <authorList>
            <person name="Feng X."/>
        </authorList>
    </citation>
    <scope>NUCLEOTIDE SEQUENCE</scope>
    <source>
        <strain evidence="9">KCTC 13126</strain>
    </source>
</reference>
<dbReference type="PROSITE" id="PS50110">
    <property type="entry name" value="RESPONSE_REGULATORY"/>
    <property type="match status" value="1"/>
</dbReference>
<organism evidence="9 10">
    <name type="scientific">Pelagicoccus mobilis</name>
    <dbReference type="NCBI Taxonomy" id="415221"/>
    <lineage>
        <taxon>Bacteria</taxon>
        <taxon>Pseudomonadati</taxon>
        <taxon>Verrucomicrobiota</taxon>
        <taxon>Opitutia</taxon>
        <taxon>Puniceicoccales</taxon>
        <taxon>Pelagicoccaceae</taxon>
        <taxon>Pelagicoccus</taxon>
    </lineage>
</organism>